<evidence type="ECO:0000256" key="5">
    <source>
        <dbReference type="PROSITE-ProRule" id="PRU10141"/>
    </source>
</evidence>
<evidence type="ECO:0000313" key="10">
    <source>
        <dbReference type="Proteomes" id="UP000187406"/>
    </source>
</evidence>
<keyword evidence="6" id="KW-0723">Serine/threonine-protein kinase</keyword>
<name>A0A1Q3DIJ7_CEPFO</name>
<feature type="binding site" evidence="5">
    <location>
        <position position="109"/>
    </location>
    <ligand>
        <name>ATP</name>
        <dbReference type="ChEBI" id="CHEBI:30616"/>
    </ligand>
</feature>
<dbReference type="Pfam" id="PF00069">
    <property type="entry name" value="Pkinase"/>
    <property type="match status" value="1"/>
</dbReference>
<evidence type="ECO:0000256" key="4">
    <source>
        <dbReference type="ARBA" id="ARBA00022840"/>
    </source>
</evidence>
<organism evidence="9 10">
    <name type="scientific">Cephalotus follicularis</name>
    <name type="common">Albany pitcher plant</name>
    <dbReference type="NCBI Taxonomy" id="3775"/>
    <lineage>
        <taxon>Eukaryota</taxon>
        <taxon>Viridiplantae</taxon>
        <taxon>Streptophyta</taxon>
        <taxon>Embryophyta</taxon>
        <taxon>Tracheophyta</taxon>
        <taxon>Spermatophyta</taxon>
        <taxon>Magnoliopsida</taxon>
        <taxon>eudicotyledons</taxon>
        <taxon>Gunneridae</taxon>
        <taxon>Pentapetalae</taxon>
        <taxon>rosids</taxon>
        <taxon>fabids</taxon>
        <taxon>Oxalidales</taxon>
        <taxon>Cephalotaceae</taxon>
        <taxon>Cephalotus</taxon>
    </lineage>
</organism>
<dbReference type="SMART" id="SM00220">
    <property type="entry name" value="S_TKc"/>
    <property type="match status" value="1"/>
</dbReference>
<evidence type="ECO:0000313" key="9">
    <source>
        <dbReference type="EMBL" id="GAV92330.1"/>
    </source>
</evidence>
<evidence type="ECO:0000259" key="8">
    <source>
        <dbReference type="PROSITE" id="PS50011"/>
    </source>
</evidence>
<dbReference type="PANTHER" id="PTHR47987:SF3">
    <property type="entry name" value="OS08G0249100 PROTEIN"/>
    <property type="match status" value="1"/>
</dbReference>
<dbReference type="InParanoid" id="A0A1Q3DIJ7"/>
<accession>A0A1Q3DIJ7</accession>
<comment type="similarity">
    <text evidence="6">Belongs to the protein kinase superfamily.</text>
</comment>
<comment type="caution">
    <text evidence="9">The sequence shown here is derived from an EMBL/GenBank/DDBJ whole genome shotgun (WGS) entry which is preliminary data.</text>
</comment>
<keyword evidence="4 5" id="KW-0067">ATP-binding</keyword>
<reference evidence="10" key="1">
    <citation type="submission" date="2016-04" db="EMBL/GenBank/DDBJ databases">
        <title>Cephalotus genome sequencing.</title>
        <authorList>
            <person name="Fukushima K."/>
            <person name="Hasebe M."/>
            <person name="Fang X."/>
        </authorList>
    </citation>
    <scope>NUCLEOTIDE SEQUENCE [LARGE SCALE GENOMIC DNA]</scope>
    <source>
        <strain evidence="10">cv. St1</strain>
    </source>
</reference>
<dbReference type="STRING" id="3775.A0A1Q3DIJ7"/>
<keyword evidence="3 9" id="KW-0418">Kinase</keyword>
<proteinExistence type="inferred from homology"/>
<protein>
    <submittedName>
        <fullName evidence="9">Pkinase domain-containing protein</fullName>
    </submittedName>
</protein>
<dbReference type="PROSITE" id="PS00107">
    <property type="entry name" value="PROTEIN_KINASE_ATP"/>
    <property type="match status" value="1"/>
</dbReference>
<dbReference type="PANTHER" id="PTHR47987">
    <property type="entry name" value="OS08G0249100 PROTEIN"/>
    <property type="match status" value="1"/>
</dbReference>
<dbReference type="AlphaFoldDB" id="A0A1Q3DIJ7"/>
<dbReference type="EMBL" id="BDDD01009477">
    <property type="protein sequence ID" value="GAV92330.1"/>
    <property type="molecule type" value="Genomic_DNA"/>
</dbReference>
<dbReference type="SUPFAM" id="SSF56112">
    <property type="entry name" value="Protein kinase-like (PK-like)"/>
    <property type="match status" value="1"/>
</dbReference>
<dbReference type="GO" id="GO:0004674">
    <property type="term" value="F:protein serine/threonine kinase activity"/>
    <property type="evidence" value="ECO:0007669"/>
    <property type="project" value="UniProtKB-KW"/>
</dbReference>
<feature type="non-terminal residue" evidence="9">
    <location>
        <position position="1"/>
    </location>
</feature>
<keyword evidence="2 5" id="KW-0547">Nucleotide-binding</keyword>
<dbReference type="InterPro" id="IPR008271">
    <property type="entry name" value="Ser/Thr_kinase_AS"/>
</dbReference>
<dbReference type="OrthoDB" id="4062651at2759"/>
<feature type="region of interest" description="Disordered" evidence="7">
    <location>
        <begin position="1"/>
        <end position="33"/>
    </location>
</feature>
<evidence type="ECO:0000256" key="2">
    <source>
        <dbReference type="ARBA" id="ARBA00022741"/>
    </source>
</evidence>
<dbReference type="Gene3D" id="1.10.510.10">
    <property type="entry name" value="Transferase(Phosphotransferase) domain 1"/>
    <property type="match status" value="1"/>
</dbReference>
<dbReference type="PROSITE" id="PS50011">
    <property type="entry name" value="PROTEIN_KINASE_DOM"/>
    <property type="match status" value="1"/>
</dbReference>
<feature type="domain" description="Protein kinase" evidence="8">
    <location>
        <begin position="81"/>
        <end position="352"/>
    </location>
</feature>
<dbReference type="InterPro" id="IPR046958">
    <property type="entry name" value="RBK1/2/STUNTED"/>
</dbReference>
<dbReference type="InterPro" id="IPR017441">
    <property type="entry name" value="Protein_kinase_ATP_BS"/>
</dbReference>
<dbReference type="FunFam" id="1.10.510.10:FF:000423">
    <property type="entry name" value="Putative receptor-like serine/threonine-protein kinase"/>
    <property type="match status" value="1"/>
</dbReference>
<gene>
    <name evidence="9" type="ORF">CFOL_v3_35710</name>
</gene>
<dbReference type="FunCoup" id="A0A1Q3DIJ7">
    <property type="interactions" value="286"/>
</dbReference>
<dbReference type="Gene3D" id="3.30.200.20">
    <property type="entry name" value="Phosphorylase Kinase, domain 1"/>
    <property type="match status" value="1"/>
</dbReference>
<dbReference type="PROSITE" id="PS00108">
    <property type="entry name" value="PROTEIN_KINASE_ST"/>
    <property type="match status" value="1"/>
</dbReference>
<evidence type="ECO:0000256" key="6">
    <source>
        <dbReference type="RuleBase" id="RU000304"/>
    </source>
</evidence>
<evidence type="ECO:0000256" key="7">
    <source>
        <dbReference type="SAM" id="MobiDB-lite"/>
    </source>
</evidence>
<dbReference type="FunFam" id="3.30.200.20:FF:000325">
    <property type="entry name" value="Putative receptor-like serine/threonine-protein kinase"/>
    <property type="match status" value="1"/>
</dbReference>
<evidence type="ECO:0000256" key="1">
    <source>
        <dbReference type="ARBA" id="ARBA00022679"/>
    </source>
</evidence>
<evidence type="ECO:0000256" key="3">
    <source>
        <dbReference type="ARBA" id="ARBA00022777"/>
    </source>
</evidence>
<keyword evidence="10" id="KW-1185">Reference proteome</keyword>
<dbReference type="InterPro" id="IPR000719">
    <property type="entry name" value="Prot_kinase_dom"/>
</dbReference>
<dbReference type="GO" id="GO:0005524">
    <property type="term" value="F:ATP binding"/>
    <property type="evidence" value="ECO:0007669"/>
    <property type="project" value="UniProtKB-UniRule"/>
</dbReference>
<sequence>LSTEDDAFSSWDSTISKSPPLAPKSQGQPKIRKQMSPCKIISSFFASPSRKRNRRLSNKEKHQPLLRCFSYEEISNATNNFNHDNIVGRGGYSEVYRGDLSDGRTIAVKRLAKDNKDANKEKEFLMELGIIGHVCHPKTARLVGCCIENGLYLIFDLSQNGNLASALHSKTCAPLDWQARYKIALGIARGLHYLHKCCKHRIIHRDIKASNVLLGPNYEPQITDFGLAKWLPNKWTHHAVIPIEGTFGYLAPEYYMHGIVDEKTDVFAFGILLLEIITGRRPVDSSKQNLLLWAKPLMESGAIAELADPKLEGIYDADQMHRVLLTASFCVRQSAVWRPSMSEVLQLMTTGLDLEVAKSRRMPKFTTSDKLDDHSMGFG</sequence>
<dbReference type="InterPro" id="IPR011009">
    <property type="entry name" value="Kinase-like_dom_sf"/>
</dbReference>
<dbReference type="Proteomes" id="UP000187406">
    <property type="component" value="Unassembled WGS sequence"/>
</dbReference>
<keyword evidence="1" id="KW-0808">Transferase</keyword>